<gene>
    <name evidence="2" type="ORF">AAFF_G00110400</name>
</gene>
<evidence type="ECO:0000313" key="3">
    <source>
        <dbReference type="Proteomes" id="UP001221898"/>
    </source>
</evidence>
<feature type="compositionally biased region" description="Pro residues" evidence="1">
    <location>
        <begin position="50"/>
        <end position="60"/>
    </location>
</feature>
<comment type="caution">
    <text evidence="2">The sequence shown here is derived from an EMBL/GenBank/DDBJ whole genome shotgun (WGS) entry which is preliminary data.</text>
</comment>
<feature type="region of interest" description="Disordered" evidence="1">
    <location>
        <begin position="28"/>
        <end position="110"/>
    </location>
</feature>
<proteinExistence type="predicted"/>
<organism evidence="2 3">
    <name type="scientific">Aldrovandia affinis</name>
    <dbReference type="NCBI Taxonomy" id="143900"/>
    <lineage>
        <taxon>Eukaryota</taxon>
        <taxon>Metazoa</taxon>
        <taxon>Chordata</taxon>
        <taxon>Craniata</taxon>
        <taxon>Vertebrata</taxon>
        <taxon>Euteleostomi</taxon>
        <taxon>Actinopterygii</taxon>
        <taxon>Neopterygii</taxon>
        <taxon>Teleostei</taxon>
        <taxon>Notacanthiformes</taxon>
        <taxon>Halosauridae</taxon>
        <taxon>Aldrovandia</taxon>
    </lineage>
</organism>
<evidence type="ECO:0000256" key="1">
    <source>
        <dbReference type="SAM" id="MobiDB-lite"/>
    </source>
</evidence>
<accession>A0AAD7RTM3</accession>
<keyword evidence="3" id="KW-1185">Reference proteome</keyword>
<protein>
    <submittedName>
        <fullName evidence="2">Uncharacterized protein</fullName>
    </submittedName>
</protein>
<reference evidence="2" key="1">
    <citation type="journal article" date="2023" name="Science">
        <title>Genome structures resolve the early diversification of teleost fishes.</title>
        <authorList>
            <person name="Parey E."/>
            <person name="Louis A."/>
            <person name="Montfort J."/>
            <person name="Bouchez O."/>
            <person name="Roques C."/>
            <person name="Iampietro C."/>
            <person name="Lluch J."/>
            <person name="Castinel A."/>
            <person name="Donnadieu C."/>
            <person name="Desvignes T."/>
            <person name="Floi Bucao C."/>
            <person name="Jouanno E."/>
            <person name="Wen M."/>
            <person name="Mejri S."/>
            <person name="Dirks R."/>
            <person name="Jansen H."/>
            <person name="Henkel C."/>
            <person name="Chen W.J."/>
            <person name="Zahm M."/>
            <person name="Cabau C."/>
            <person name="Klopp C."/>
            <person name="Thompson A.W."/>
            <person name="Robinson-Rechavi M."/>
            <person name="Braasch I."/>
            <person name="Lecointre G."/>
            <person name="Bobe J."/>
            <person name="Postlethwait J.H."/>
            <person name="Berthelot C."/>
            <person name="Roest Crollius H."/>
            <person name="Guiguen Y."/>
        </authorList>
    </citation>
    <scope>NUCLEOTIDE SEQUENCE</scope>
    <source>
        <strain evidence="2">NC1722</strain>
    </source>
</reference>
<dbReference type="AlphaFoldDB" id="A0AAD7RTM3"/>
<dbReference type="EMBL" id="JAINUG010000173">
    <property type="protein sequence ID" value="KAJ8390166.1"/>
    <property type="molecule type" value="Genomic_DNA"/>
</dbReference>
<name>A0AAD7RTM3_9TELE</name>
<sequence length="124" mass="13703">MHDHIHLNKQGIKVFAKVLKNTALGCSTVIPSMEPRDPTTRPTPCRRFQPPRPQCPPTPRAPNQHSSSNVRAMDARKPVHPTQPEQAAQPESYAAVASRAQNPTASEQNQIRGLLNINCSKLLQ</sequence>
<dbReference type="Proteomes" id="UP001221898">
    <property type="component" value="Unassembled WGS sequence"/>
</dbReference>
<evidence type="ECO:0000313" key="2">
    <source>
        <dbReference type="EMBL" id="KAJ8390166.1"/>
    </source>
</evidence>
<feature type="compositionally biased region" description="Polar residues" evidence="1">
    <location>
        <begin position="99"/>
        <end position="110"/>
    </location>
</feature>